<feature type="compositionally biased region" description="Low complexity" evidence="1">
    <location>
        <begin position="201"/>
        <end position="214"/>
    </location>
</feature>
<protein>
    <submittedName>
        <fullName evidence="2">Uncharacterized protein</fullName>
    </submittedName>
</protein>
<dbReference type="Proteomes" id="UP000765509">
    <property type="component" value="Unassembled WGS sequence"/>
</dbReference>
<gene>
    <name evidence="2" type="ORF">O181_081771</name>
</gene>
<proteinExistence type="predicted"/>
<accession>A0A9Q3FKV0</accession>
<dbReference type="EMBL" id="AVOT02046758">
    <property type="protein sequence ID" value="MBW0542056.1"/>
    <property type="molecule type" value="Genomic_DNA"/>
</dbReference>
<reference evidence="2" key="1">
    <citation type="submission" date="2021-03" db="EMBL/GenBank/DDBJ databases">
        <title>Draft genome sequence of rust myrtle Austropuccinia psidii MF-1, a brazilian biotype.</title>
        <authorList>
            <person name="Quecine M.C."/>
            <person name="Pachon D.M.R."/>
            <person name="Bonatelli M.L."/>
            <person name="Correr F.H."/>
            <person name="Franceschini L.M."/>
            <person name="Leite T.F."/>
            <person name="Margarido G.R.A."/>
            <person name="Almeida C.A."/>
            <person name="Ferrarezi J.A."/>
            <person name="Labate C.A."/>
        </authorList>
    </citation>
    <scope>NUCLEOTIDE SEQUENCE</scope>
    <source>
        <strain evidence="2">MF-1</strain>
    </source>
</reference>
<dbReference type="OrthoDB" id="1421156at2759"/>
<organism evidence="2 3">
    <name type="scientific">Austropuccinia psidii MF-1</name>
    <dbReference type="NCBI Taxonomy" id="1389203"/>
    <lineage>
        <taxon>Eukaryota</taxon>
        <taxon>Fungi</taxon>
        <taxon>Dikarya</taxon>
        <taxon>Basidiomycota</taxon>
        <taxon>Pucciniomycotina</taxon>
        <taxon>Pucciniomycetes</taxon>
        <taxon>Pucciniales</taxon>
        <taxon>Sphaerophragmiaceae</taxon>
        <taxon>Austropuccinia</taxon>
    </lineage>
</organism>
<feature type="region of interest" description="Disordered" evidence="1">
    <location>
        <begin position="130"/>
        <end position="214"/>
    </location>
</feature>
<feature type="compositionally biased region" description="Basic residues" evidence="1">
    <location>
        <begin position="141"/>
        <end position="151"/>
    </location>
</feature>
<sequence>MALENFKTTFPPNRKYTNKYNNYLGIPFKNRTQQAFSKRQRIHISDFHPQWHLNFPTGYQGDDQIVGKERNNEAKRIFEDIGEDLTQRPMTEITLIPKHFQDFLTVKVPIDQITKSQEDDQYYEDPLECNNIHGRPQGSKNKNKNKNKRKPSRFEIIESQFKRRGKTTSRLTSTEKSRSQSFTPSPIMEVDSSQDYEDSEASLSKSISSSYSLP</sequence>
<evidence type="ECO:0000256" key="1">
    <source>
        <dbReference type="SAM" id="MobiDB-lite"/>
    </source>
</evidence>
<dbReference type="AlphaFoldDB" id="A0A9Q3FKV0"/>
<evidence type="ECO:0000313" key="3">
    <source>
        <dbReference type="Proteomes" id="UP000765509"/>
    </source>
</evidence>
<keyword evidence="3" id="KW-1185">Reference proteome</keyword>
<name>A0A9Q3FKV0_9BASI</name>
<comment type="caution">
    <text evidence="2">The sequence shown here is derived from an EMBL/GenBank/DDBJ whole genome shotgun (WGS) entry which is preliminary data.</text>
</comment>
<evidence type="ECO:0000313" key="2">
    <source>
        <dbReference type="EMBL" id="MBW0542056.1"/>
    </source>
</evidence>